<evidence type="ECO:0000313" key="10">
    <source>
        <dbReference type="EMBL" id="MBD1372821.1"/>
    </source>
</evidence>
<dbReference type="InterPro" id="IPR036192">
    <property type="entry name" value="Cell_div_ZapA-like_sf"/>
</dbReference>
<dbReference type="AlphaFoldDB" id="A0A926N6V9"/>
<organism evidence="10 11">
    <name type="scientific">Polycladospora coralii</name>
    <dbReference type="NCBI Taxonomy" id="2771432"/>
    <lineage>
        <taxon>Bacteria</taxon>
        <taxon>Bacillati</taxon>
        <taxon>Bacillota</taxon>
        <taxon>Bacilli</taxon>
        <taxon>Bacillales</taxon>
        <taxon>Thermoactinomycetaceae</taxon>
        <taxon>Polycladospora</taxon>
    </lineage>
</organism>
<dbReference type="InterPro" id="IPR007838">
    <property type="entry name" value="Cell_div_ZapA-like"/>
</dbReference>
<dbReference type="GO" id="GO:0032153">
    <property type="term" value="C:cell division site"/>
    <property type="evidence" value="ECO:0007669"/>
    <property type="project" value="TreeGrafter"/>
</dbReference>
<dbReference type="GO" id="GO:0043093">
    <property type="term" value="P:FtsZ-dependent cytokinesis"/>
    <property type="evidence" value="ECO:0007669"/>
    <property type="project" value="TreeGrafter"/>
</dbReference>
<dbReference type="PANTHER" id="PTHR34981:SF1">
    <property type="entry name" value="CELL DIVISION PROTEIN ZAPA"/>
    <property type="match status" value="1"/>
</dbReference>
<evidence type="ECO:0000313" key="11">
    <source>
        <dbReference type="Proteomes" id="UP000661691"/>
    </source>
</evidence>
<dbReference type="GO" id="GO:0030428">
    <property type="term" value="C:cell septum"/>
    <property type="evidence" value="ECO:0007669"/>
    <property type="project" value="TreeGrafter"/>
</dbReference>
<accession>A0A926N6V9</accession>
<evidence type="ECO:0000256" key="9">
    <source>
        <dbReference type="ARBA" id="ARBA00033158"/>
    </source>
</evidence>
<evidence type="ECO:0000256" key="6">
    <source>
        <dbReference type="ARBA" id="ARBA00023306"/>
    </source>
</evidence>
<dbReference type="SUPFAM" id="SSF102829">
    <property type="entry name" value="Cell division protein ZapA-like"/>
    <property type="match status" value="1"/>
</dbReference>
<sequence length="82" mass="9374">MRNKLVVEIYGQQFHLTGKASPSHMRQVANHVDEKMQEIADKNPKLDTTRLAVLAAVNIADAYLKLKQEHDEILHLVEDEEP</sequence>
<name>A0A926N6V9_9BACL</name>
<keyword evidence="6" id="KW-0131">Cell cycle</keyword>
<evidence type="ECO:0000256" key="1">
    <source>
        <dbReference type="ARBA" id="ARBA00004496"/>
    </source>
</evidence>
<protein>
    <recommendedName>
        <fullName evidence="2">Cell division protein ZapA</fullName>
    </recommendedName>
    <alternativeName>
        <fullName evidence="9">Z ring-associated protein ZapA</fullName>
    </alternativeName>
</protein>
<evidence type="ECO:0000256" key="7">
    <source>
        <dbReference type="ARBA" id="ARBA00024910"/>
    </source>
</evidence>
<keyword evidence="11" id="KW-1185">Reference proteome</keyword>
<evidence type="ECO:0000256" key="5">
    <source>
        <dbReference type="ARBA" id="ARBA00023210"/>
    </source>
</evidence>
<proteinExistence type="predicted"/>
<evidence type="ECO:0000256" key="2">
    <source>
        <dbReference type="ARBA" id="ARBA00015195"/>
    </source>
</evidence>
<evidence type="ECO:0000256" key="4">
    <source>
        <dbReference type="ARBA" id="ARBA00022618"/>
    </source>
</evidence>
<dbReference type="EMBL" id="JACXAH010000014">
    <property type="protein sequence ID" value="MBD1372821.1"/>
    <property type="molecule type" value="Genomic_DNA"/>
</dbReference>
<dbReference type="RefSeq" id="WP_191138665.1">
    <property type="nucleotide sequence ID" value="NZ_JACXAG020000001.1"/>
</dbReference>
<comment type="function">
    <text evidence="7">Activator of cell division through the inhibition of FtsZ GTPase activity, therefore promoting FtsZ assembly into bundles of protofilaments necessary for the formation of the division Z ring. It is recruited early at mid-cell but it is not essential for cell division.</text>
</comment>
<dbReference type="Pfam" id="PF05164">
    <property type="entry name" value="ZapA"/>
    <property type="match status" value="1"/>
</dbReference>
<evidence type="ECO:0000256" key="8">
    <source>
        <dbReference type="ARBA" id="ARBA00026068"/>
    </source>
</evidence>
<dbReference type="GO" id="GO:0005829">
    <property type="term" value="C:cytosol"/>
    <property type="evidence" value="ECO:0007669"/>
    <property type="project" value="TreeGrafter"/>
</dbReference>
<keyword evidence="5" id="KW-0717">Septation</keyword>
<comment type="subunit">
    <text evidence="8">Homodimer. Interacts with FtsZ.</text>
</comment>
<evidence type="ECO:0000256" key="3">
    <source>
        <dbReference type="ARBA" id="ARBA00022490"/>
    </source>
</evidence>
<dbReference type="GO" id="GO:0000917">
    <property type="term" value="P:division septum assembly"/>
    <property type="evidence" value="ECO:0007669"/>
    <property type="project" value="UniProtKB-KW"/>
</dbReference>
<gene>
    <name evidence="10" type="primary">zapA</name>
    <name evidence="10" type="ORF">IC620_10685</name>
</gene>
<keyword evidence="3" id="KW-0963">Cytoplasm</keyword>
<dbReference type="NCBIfam" id="NF010724">
    <property type="entry name" value="PRK14126.1"/>
    <property type="match status" value="1"/>
</dbReference>
<dbReference type="Proteomes" id="UP000661691">
    <property type="component" value="Unassembled WGS sequence"/>
</dbReference>
<comment type="subcellular location">
    <subcellularLocation>
        <location evidence="1">Cytoplasm</location>
    </subcellularLocation>
</comment>
<comment type="caution">
    <text evidence="10">The sequence shown here is derived from an EMBL/GenBank/DDBJ whole genome shotgun (WGS) entry which is preliminary data.</text>
</comment>
<dbReference type="PANTHER" id="PTHR34981">
    <property type="entry name" value="CELL DIVISION PROTEIN ZAPA"/>
    <property type="match status" value="1"/>
</dbReference>
<reference evidence="10" key="1">
    <citation type="submission" date="2020-09" db="EMBL/GenBank/DDBJ databases">
        <title>A novel bacterium of genus Hazenella, isolated from South China Sea.</title>
        <authorList>
            <person name="Huang H."/>
            <person name="Mo K."/>
            <person name="Hu Y."/>
        </authorList>
    </citation>
    <scope>NUCLEOTIDE SEQUENCE</scope>
    <source>
        <strain evidence="10">IB182357</strain>
    </source>
</reference>
<dbReference type="Gene3D" id="6.10.250.790">
    <property type="match status" value="1"/>
</dbReference>
<keyword evidence="4 10" id="KW-0132">Cell division</keyword>
<dbReference type="InterPro" id="IPR053712">
    <property type="entry name" value="Bac_CellDiv_Activator"/>
</dbReference>
<dbReference type="GO" id="GO:0000921">
    <property type="term" value="P:septin ring assembly"/>
    <property type="evidence" value="ECO:0007669"/>
    <property type="project" value="TreeGrafter"/>
</dbReference>